<dbReference type="PANTHER" id="PTHR43744">
    <property type="entry name" value="ABC TRANSPORTER PERMEASE PROTEIN MG189-RELATED-RELATED"/>
    <property type="match status" value="1"/>
</dbReference>
<keyword evidence="6 7" id="KW-0472">Membrane</keyword>
<feature type="transmembrane region" description="Helical" evidence="7">
    <location>
        <begin position="184"/>
        <end position="209"/>
    </location>
</feature>
<dbReference type="RefSeq" id="WP_215626685.1">
    <property type="nucleotide sequence ID" value="NZ_CP067089.2"/>
</dbReference>
<sequence>MITPLQKAAIRKTVITVIMFGLAILFIFPFLWMISTSFKFEIDVMEFPFRLIPKNVNTANYTKVWTESNFPRYYLNSIFVTTVTVFGDLILTSMAAYAFARLRFRGKNILFALYISAMMIPGQVLLLPKYILFGWLGINNTHAALILPGIFSIFSIFLLRQFFMTIPYDLTEAATIDGAGHFRTFLQIILPLAKPGLTTLILISSIWSWNDYINPLIFLSNDRLFTLTVGLQRFQESNGTNYAIIMSGAVCAILPVILLFIAFQKQFVQSIASAGIKG</sequence>
<dbReference type="GO" id="GO:0055085">
    <property type="term" value="P:transmembrane transport"/>
    <property type="evidence" value="ECO:0007669"/>
    <property type="project" value="InterPro"/>
</dbReference>
<comment type="subcellular location">
    <subcellularLocation>
        <location evidence="1 7">Cell membrane</location>
        <topology evidence="1 7">Multi-pass membrane protein</topology>
    </subcellularLocation>
</comment>
<dbReference type="SUPFAM" id="SSF161098">
    <property type="entry name" value="MetI-like"/>
    <property type="match status" value="1"/>
</dbReference>
<dbReference type="Proteomes" id="UP000595917">
    <property type="component" value="Chromosome"/>
</dbReference>
<keyword evidence="4 7" id="KW-0812">Transmembrane</keyword>
<reference evidence="9" key="1">
    <citation type="submission" date="2021-01" db="EMBL/GenBank/DDBJ databases">
        <title>Description of Breznakiella homolactica.</title>
        <authorList>
            <person name="Song Y."/>
            <person name="Brune A."/>
        </authorList>
    </citation>
    <scope>NUCLEOTIDE SEQUENCE</scope>
    <source>
        <strain evidence="9">RmG30</strain>
    </source>
</reference>
<evidence type="ECO:0000256" key="6">
    <source>
        <dbReference type="ARBA" id="ARBA00023136"/>
    </source>
</evidence>
<keyword evidence="2 7" id="KW-0813">Transport</keyword>
<feature type="transmembrane region" description="Helical" evidence="7">
    <location>
        <begin position="73"/>
        <end position="99"/>
    </location>
</feature>
<dbReference type="InterPro" id="IPR035906">
    <property type="entry name" value="MetI-like_sf"/>
</dbReference>
<evidence type="ECO:0000256" key="1">
    <source>
        <dbReference type="ARBA" id="ARBA00004651"/>
    </source>
</evidence>
<dbReference type="InterPro" id="IPR000515">
    <property type="entry name" value="MetI-like"/>
</dbReference>
<dbReference type="EMBL" id="CP067089">
    <property type="protein sequence ID" value="QQO09382.1"/>
    <property type="molecule type" value="Genomic_DNA"/>
</dbReference>
<evidence type="ECO:0000256" key="2">
    <source>
        <dbReference type="ARBA" id="ARBA00022448"/>
    </source>
</evidence>
<feature type="transmembrane region" description="Helical" evidence="7">
    <location>
        <begin position="12"/>
        <end position="34"/>
    </location>
</feature>
<keyword evidence="10" id="KW-1185">Reference proteome</keyword>
<keyword evidence="3" id="KW-1003">Cell membrane</keyword>
<feature type="transmembrane region" description="Helical" evidence="7">
    <location>
        <begin position="111"/>
        <end position="131"/>
    </location>
</feature>
<dbReference type="GO" id="GO:0005886">
    <property type="term" value="C:plasma membrane"/>
    <property type="evidence" value="ECO:0007669"/>
    <property type="project" value="UniProtKB-SubCell"/>
</dbReference>
<gene>
    <name evidence="9" type="ORF">JFL75_00215</name>
</gene>
<feature type="transmembrane region" description="Helical" evidence="7">
    <location>
        <begin position="143"/>
        <end position="163"/>
    </location>
</feature>
<evidence type="ECO:0000256" key="3">
    <source>
        <dbReference type="ARBA" id="ARBA00022475"/>
    </source>
</evidence>
<dbReference type="PROSITE" id="PS50928">
    <property type="entry name" value="ABC_TM1"/>
    <property type="match status" value="1"/>
</dbReference>
<dbReference type="Gene3D" id="1.10.3720.10">
    <property type="entry name" value="MetI-like"/>
    <property type="match status" value="1"/>
</dbReference>
<dbReference type="CDD" id="cd06261">
    <property type="entry name" value="TM_PBP2"/>
    <property type="match status" value="1"/>
</dbReference>
<feature type="domain" description="ABC transmembrane type-1" evidence="8">
    <location>
        <begin position="74"/>
        <end position="263"/>
    </location>
</feature>
<dbReference type="PANTHER" id="PTHR43744:SF12">
    <property type="entry name" value="ABC TRANSPORTER PERMEASE PROTEIN MG189-RELATED"/>
    <property type="match status" value="1"/>
</dbReference>
<evidence type="ECO:0000256" key="7">
    <source>
        <dbReference type="RuleBase" id="RU363032"/>
    </source>
</evidence>
<proteinExistence type="inferred from homology"/>
<keyword evidence="5 7" id="KW-1133">Transmembrane helix</keyword>
<comment type="similarity">
    <text evidence="7">Belongs to the binding-protein-dependent transport system permease family.</text>
</comment>
<feature type="transmembrane region" description="Helical" evidence="7">
    <location>
        <begin position="242"/>
        <end position="263"/>
    </location>
</feature>
<evidence type="ECO:0000313" key="9">
    <source>
        <dbReference type="EMBL" id="QQO09382.1"/>
    </source>
</evidence>
<evidence type="ECO:0000313" key="10">
    <source>
        <dbReference type="Proteomes" id="UP000595917"/>
    </source>
</evidence>
<evidence type="ECO:0000259" key="8">
    <source>
        <dbReference type="PROSITE" id="PS50928"/>
    </source>
</evidence>
<dbReference type="Pfam" id="PF00528">
    <property type="entry name" value="BPD_transp_1"/>
    <property type="match status" value="1"/>
</dbReference>
<dbReference type="KEGG" id="bhc:JFL75_00215"/>
<name>A0A7T7XNA1_9SPIR</name>
<protein>
    <submittedName>
        <fullName evidence="9">Carbohydrate ABC transporter permease</fullName>
    </submittedName>
</protein>
<accession>A0A7T7XNA1</accession>
<dbReference type="AlphaFoldDB" id="A0A7T7XNA1"/>
<evidence type="ECO:0000256" key="5">
    <source>
        <dbReference type="ARBA" id="ARBA00022989"/>
    </source>
</evidence>
<organism evidence="9 10">
    <name type="scientific">Breznakiella homolactica</name>
    <dbReference type="NCBI Taxonomy" id="2798577"/>
    <lineage>
        <taxon>Bacteria</taxon>
        <taxon>Pseudomonadati</taxon>
        <taxon>Spirochaetota</taxon>
        <taxon>Spirochaetia</taxon>
        <taxon>Spirochaetales</taxon>
        <taxon>Breznakiellaceae</taxon>
        <taxon>Breznakiella</taxon>
    </lineage>
</organism>
<evidence type="ECO:0000256" key="4">
    <source>
        <dbReference type="ARBA" id="ARBA00022692"/>
    </source>
</evidence>